<sequence>MHLTPEEERYKQKIRTEINGLVGAYLTLTEPDYKRLMDKVEAETLAQIVQARQAGRSPFQMEQDRVDAANRLIAQERDIELNGYHMSAPDFNRFLPTLSEVSFMPDLAGLTLGCMPIVDALFMASSPDYRVANEGLDALMGVCDNLAVGGFVRALSRNYEVLRRSRMLKNHDVHAVGSRHACPTCSKLDGSYMPIEGMLHLYELNMVPFPHELPSDDQAAWCPGPTLLFAANDVFGLRS</sequence>
<reference evidence="1 2" key="1">
    <citation type="submission" date="2018-05" db="EMBL/GenBank/DDBJ databases">
        <title>complete genome sequence of Aquabacterium olei NBRC 110486.</title>
        <authorList>
            <person name="Tang B."/>
            <person name="Chang J."/>
            <person name="Zhang L."/>
            <person name="Yang H."/>
        </authorList>
    </citation>
    <scope>NUCLEOTIDE SEQUENCE [LARGE SCALE GENOMIC DNA]</scope>
    <source>
        <strain evidence="1 2">NBRC 110486</strain>
    </source>
</reference>
<keyword evidence="2" id="KW-1185">Reference proteome</keyword>
<accession>A0A2U8FRK1</accession>
<dbReference type="KEGG" id="aon:DEH84_08695"/>
<dbReference type="AlphaFoldDB" id="A0A2U8FRK1"/>
<name>A0A2U8FRK1_9BURK</name>
<proteinExistence type="predicted"/>
<evidence type="ECO:0000313" key="2">
    <source>
        <dbReference type="Proteomes" id="UP000244892"/>
    </source>
</evidence>
<dbReference type="EMBL" id="CP029210">
    <property type="protein sequence ID" value="AWI53497.1"/>
    <property type="molecule type" value="Genomic_DNA"/>
</dbReference>
<dbReference type="RefSeq" id="WP_109036501.1">
    <property type="nucleotide sequence ID" value="NZ_CP029210.1"/>
</dbReference>
<protein>
    <submittedName>
        <fullName evidence="1">Uncharacterized protein</fullName>
    </submittedName>
</protein>
<dbReference type="OrthoDB" id="9819060at2"/>
<organism evidence="1 2">
    <name type="scientific">Aquabacterium olei</name>
    <dbReference type="NCBI Taxonomy" id="1296669"/>
    <lineage>
        <taxon>Bacteria</taxon>
        <taxon>Pseudomonadati</taxon>
        <taxon>Pseudomonadota</taxon>
        <taxon>Betaproteobacteria</taxon>
        <taxon>Burkholderiales</taxon>
        <taxon>Aquabacterium</taxon>
    </lineage>
</organism>
<evidence type="ECO:0000313" key="1">
    <source>
        <dbReference type="EMBL" id="AWI53497.1"/>
    </source>
</evidence>
<dbReference type="Proteomes" id="UP000244892">
    <property type="component" value="Chromosome"/>
</dbReference>
<gene>
    <name evidence="1" type="ORF">DEH84_08695</name>
</gene>